<dbReference type="InterPro" id="IPR036700">
    <property type="entry name" value="BOBF_sf"/>
</dbReference>
<dbReference type="KEGG" id="dsl:Dacsa_3067"/>
<dbReference type="EMBL" id="CP003944">
    <property type="protein sequence ID" value="AFZ51598.1"/>
    <property type="molecule type" value="Genomic_DNA"/>
</dbReference>
<evidence type="ECO:0000256" key="3">
    <source>
        <dbReference type="SAM" id="SignalP"/>
    </source>
</evidence>
<keyword evidence="1 3" id="KW-0732">Signal</keyword>
<dbReference type="HOGENOM" id="CLU_163220_0_0_3"/>
<dbReference type="SUPFAM" id="SSF101756">
    <property type="entry name" value="Hypothetical protein YgiW"/>
    <property type="match status" value="1"/>
</dbReference>
<dbReference type="Proteomes" id="UP000010482">
    <property type="component" value="Chromosome"/>
</dbReference>
<sequence>MKLTLSMGLISALLVGIVTPKAEAQVSIDELRRTSGVTIQGEIRSVVGNEFILSDGTGEIIVDAGPSWYRRLNLRKGETVTVVGEYDDYDFDAYQITRGNGETIRIREPQGPPPWAGGPSGRDW</sequence>
<dbReference type="eggNOG" id="COG3111">
    <property type="taxonomic scope" value="Bacteria"/>
</dbReference>
<evidence type="ECO:0000313" key="5">
    <source>
        <dbReference type="Proteomes" id="UP000010482"/>
    </source>
</evidence>
<dbReference type="NCBIfam" id="NF033674">
    <property type="entry name" value="stress_OB_fold"/>
    <property type="match status" value="1"/>
</dbReference>
<dbReference type="RefSeq" id="WP_015230577.1">
    <property type="nucleotide sequence ID" value="NC_019780.1"/>
</dbReference>
<dbReference type="OrthoDB" id="467760at2"/>
<gene>
    <name evidence="4" type="ORF">Dacsa_3067</name>
</gene>
<evidence type="ECO:0000256" key="1">
    <source>
        <dbReference type="ARBA" id="ARBA00022729"/>
    </source>
</evidence>
<dbReference type="PATRIC" id="fig|13035.3.peg.3483"/>
<evidence type="ECO:0000256" key="2">
    <source>
        <dbReference type="SAM" id="MobiDB-lite"/>
    </source>
</evidence>
<keyword evidence="5" id="KW-1185">Reference proteome</keyword>
<feature type="region of interest" description="Disordered" evidence="2">
    <location>
        <begin position="102"/>
        <end position="124"/>
    </location>
</feature>
<name>K9YZQ1_DACS8</name>
<evidence type="ECO:0000313" key="4">
    <source>
        <dbReference type="EMBL" id="AFZ51598.1"/>
    </source>
</evidence>
<dbReference type="STRING" id="13035.Dacsa_3067"/>
<accession>K9YZQ1</accession>
<evidence type="ECO:0008006" key="6">
    <source>
        <dbReference type="Google" id="ProtNLM"/>
    </source>
</evidence>
<reference evidence="4" key="1">
    <citation type="submission" date="2012-04" db="EMBL/GenBank/DDBJ databases">
        <title>Finished genome of Dactylococcopsis salina PCC 8305.</title>
        <authorList>
            <consortium name="US DOE Joint Genome Institute"/>
            <person name="Gugger M."/>
            <person name="Coursin T."/>
            <person name="Rippka R."/>
            <person name="Tandeau De Marsac N."/>
            <person name="Huntemann M."/>
            <person name="Wei C.-L."/>
            <person name="Han J."/>
            <person name="Detter J.C."/>
            <person name="Han C."/>
            <person name="Tapia R."/>
            <person name="Daligault H."/>
            <person name="Chen A."/>
            <person name="Krypides N."/>
            <person name="Mavromatis K."/>
            <person name="Markowitz V."/>
            <person name="Szeto E."/>
            <person name="Ivanova N."/>
            <person name="Ovchinnikova G."/>
            <person name="Pagani I."/>
            <person name="Pati A."/>
            <person name="Goodwin L."/>
            <person name="Peters L."/>
            <person name="Pitluck S."/>
            <person name="Woyke T."/>
            <person name="Kerfeld C."/>
        </authorList>
    </citation>
    <scope>NUCLEOTIDE SEQUENCE [LARGE SCALE GENOMIC DNA]</scope>
    <source>
        <strain evidence="4">PCC 8305</strain>
    </source>
</reference>
<dbReference type="InterPro" id="IPR005220">
    <property type="entry name" value="CarO-like"/>
</dbReference>
<organism evidence="4 5">
    <name type="scientific">Dactylococcopsis salina (strain PCC 8305)</name>
    <name type="common">Myxobactron salinum</name>
    <dbReference type="NCBI Taxonomy" id="13035"/>
    <lineage>
        <taxon>Bacteria</taxon>
        <taxon>Bacillati</taxon>
        <taxon>Cyanobacteriota</taxon>
        <taxon>Cyanophyceae</taxon>
        <taxon>Nodosilineales</taxon>
        <taxon>Cymatolegaceae</taxon>
        <taxon>Dactylococcopsis</taxon>
    </lineage>
</organism>
<dbReference type="AlphaFoldDB" id="K9YZQ1"/>
<feature type="chain" id="PRO_5003938981" description="Bacterial OB-fold domain-containing protein" evidence="3">
    <location>
        <begin position="25"/>
        <end position="124"/>
    </location>
</feature>
<protein>
    <recommendedName>
        <fullName evidence="6">Bacterial OB-fold domain-containing protein</fullName>
    </recommendedName>
</protein>
<proteinExistence type="predicted"/>
<dbReference type="Gene3D" id="2.40.50.200">
    <property type="entry name" value="Bacterial OB-fold"/>
    <property type="match status" value="1"/>
</dbReference>
<feature type="signal peptide" evidence="3">
    <location>
        <begin position="1"/>
        <end position="24"/>
    </location>
</feature>